<evidence type="ECO:0000256" key="3">
    <source>
        <dbReference type="ARBA" id="ARBA00009406"/>
    </source>
</evidence>
<comment type="similarity">
    <text evidence="3">Belongs to the NMT1/THI5 family.</text>
</comment>
<dbReference type="EMBL" id="HBEP01006160">
    <property type="protein sequence ID" value="CAD8473556.1"/>
    <property type="molecule type" value="Transcribed_RNA"/>
</dbReference>
<keyword evidence="5" id="KW-0808">Transferase</keyword>
<evidence type="ECO:0000259" key="12">
    <source>
        <dbReference type="Pfam" id="PF09084"/>
    </source>
</evidence>
<accession>A0A7S0H9C9</accession>
<evidence type="ECO:0000256" key="8">
    <source>
        <dbReference type="ARBA" id="ARBA00022977"/>
    </source>
</evidence>
<evidence type="ECO:0000256" key="2">
    <source>
        <dbReference type="ARBA" id="ARBA00004948"/>
    </source>
</evidence>
<dbReference type="GO" id="GO:0016740">
    <property type="term" value="F:transferase activity"/>
    <property type="evidence" value="ECO:0007669"/>
    <property type="project" value="UniProtKB-KW"/>
</dbReference>
<comment type="function">
    <text evidence="1">Responsible for the formation of the pyrimidine heterocycle in the thiamine biosynthesis pathway. Catalyzes the formation of hydroxymethylpyrimidine phosphate (HMP-P) from histidine and pyridoxal phosphate (PLP). The protein uses PLP and the active site histidine to form HMP-P, generating an inactive enzyme. The enzyme can only undergo a single turnover, which suggests it is a suicide enzyme.</text>
</comment>
<reference evidence="13" key="1">
    <citation type="submission" date="2021-01" db="EMBL/GenBank/DDBJ databases">
        <authorList>
            <person name="Corre E."/>
            <person name="Pelletier E."/>
            <person name="Niang G."/>
            <person name="Scheremetjew M."/>
            <person name="Finn R."/>
            <person name="Kale V."/>
            <person name="Holt S."/>
            <person name="Cochrane G."/>
            <person name="Meng A."/>
            <person name="Brown T."/>
            <person name="Cohen L."/>
        </authorList>
    </citation>
    <scope>NUCLEOTIDE SEQUENCE</scope>
    <source>
        <strain evidence="13">CCMP1374</strain>
    </source>
</reference>
<dbReference type="GO" id="GO:0046872">
    <property type="term" value="F:metal ion binding"/>
    <property type="evidence" value="ECO:0007669"/>
    <property type="project" value="UniProtKB-KW"/>
</dbReference>
<keyword evidence="6" id="KW-0479">Metal-binding</keyword>
<organism evidence="13">
    <name type="scientific">Phaeocystis antarctica</name>
    <dbReference type="NCBI Taxonomy" id="33657"/>
    <lineage>
        <taxon>Eukaryota</taxon>
        <taxon>Haptista</taxon>
        <taxon>Haptophyta</taxon>
        <taxon>Prymnesiophyceae</taxon>
        <taxon>Phaeocystales</taxon>
        <taxon>Phaeocystaceae</taxon>
        <taxon>Phaeocystis</taxon>
    </lineage>
</organism>
<feature type="domain" description="SsuA/THI5-like" evidence="12">
    <location>
        <begin position="14"/>
        <end position="247"/>
    </location>
</feature>
<dbReference type="UniPathway" id="UPA00060"/>
<comment type="subunit">
    <text evidence="4">Homodimer.</text>
</comment>
<dbReference type="SUPFAM" id="SSF53850">
    <property type="entry name" value="Periplasmic binding protein-like II"/>
    <property type="match status" value="1"/>
</dbReference>
<evidence type="ECO:0000256" key="10">
    <source>
        <dbReference type="ARBA" id="ARBA00033171"/>
    </source>
</evidence>
<evidence type="ECO:0000313" key="13">
    <source>
        <dbReference type="EMBL" id="CAD8473556.1"/>
    </source>
</evidence>
<evidence type="ECO:0000256" key="1">
    <source>
        <dbReference type="ARBA" id="ARBA00003469"/>
    </source>
</evidence>
<evidence type="ECO:0000256" key="5">
    <source>
        <dbReference type="ARBA" id="ARBA00022679"/>
    </source>
</evidence>
<keyword evidence="9" id="KW-0408">Iron</keyword>
<proteinExistence type="inferred from homology"/>
<dbReference type="GO" id="GO:0009228">
    <property type="term" value="P:thiamine biosynthetic process"/>
    <property type="evidence" value="ECO:0007669"/>
    <property type="project" value="UniProtKB-KW"/>
</dbReference>
<dbReference type="InterPro" id="IPR015168">
    <property type="entry name" value="SsuA/THI5"/>
</dbReference>
<comment type="catalytic activity">
    <reaction evidence="11">
        <text>N(6)-(pyridoxal phosphate)-L-lysyl-[4-amino-5-hydroxymethyl-2-methylpyrimidine phosphate synthase] + L-histidyl-[4-amino-5-hydroxymethyl-2-methylpyrimidine phosphate synthase] + 2 Fe(3+) + 4 H2O = L-lysyl-[4-amino-5-hydroxymethyl-2-methylpyrimidine phosphate synthase] + (2S)-2-amino-5-hydroxy-4-oxopentanoyl-[4-amino-5-hydroxymethyl-2-methylpyrimidine phosphate synthase] + 4-amino-2-methyl-5-(phosphooxymethyl)pyrimidine + 3-oxopropanoate + 2 Fe(2+) + 2 H(+)</text>
        <dbReference type="Rhea" id="RHEA:65756"/>
        <dbReference type="Rhea" id="RHEA-COMP:16892"/>
        <dbReference type="Rhea" id="RHEA-COMP:16893"/>
        <dbReference type="Rhea" id="RHEA-COMP:16894"/>
        <dbReference type="Rhea" id="RHEA-COMP:16895"/>
        <dbReference type="ChEBI" id="CHEBI:15377"/>
        <dbReference type="ChEBI" id="CHEBI:15378"/>
        <dbReference type="ChEBI" id="CHEBI:29033"/>
        <dbReference type="ChEBI" id="CHEBI:29034"/>
        <dbReference type="ChEBI" id="CHEBI:29969"/>
        <dbReference type="ChEBI" id="CHEBI:29979"/>
        <dbReference type="ChEBI" id="CHEBI:33190"/>
        <dbReference type="ChEBI" id="CHEBI:58354"/>
        <dbReference type="ChEBI" id="CHEBI:143915"/>
        <dbReference type="ChEBI" id="CHEBI:157692"/>
    </reaction>
    <physiologicalReaction direction="left-to-right" evidence="11">
        <dbReference type="Rhea" id="RHEA:65757"/>
    </physiologicalReaction>
</comment>
<evidence type="ECO:0000256" key="11">
    <source>
        <dbReference type="ARBA" id="ARBA00048179"/>
    </source>
</evidence>
<dbReference type="Gene3D" id="3.40.190.10">
    <property type="entry name" value="Periplasmic binding protein-like II"/>
    <property type="match status" value="2"/>
</dbReference>
<dbReference type="AlphaFoldDB" id="A0A7S0H9C9"/>
<gene>
    <name evidence="13" type="ORF">PANT1444_LOCUS3406</name>
</gene>
<comment type="pathway">
    <text evidence="2">Cofactor biosynthesis; thiamine diphosphate biosynthesis.</text>
</comment>
<sequence length="335" mass="35024">MPSSCTVALDWTPNTNHAGFYVAQADGLYAAAGIEVTLLSPDTASAGGKTPARLVEAGEATYAVAPSETAISYATTDPGKPKLVAVAALLQGSPSAICTLKSSGIDRPAAMAGKRYASYDGRFEDPIVSRMVSNDGGDGSKVEFHSLDFHGYADPETVGAGSVVASYLEKSASDSTWIFPSWEGVLAERAGQQLNCFALEDYGIPYGYSPVLLAHPDQLESGAEATRAFLAATAEGYRRAAADPTKAAAALCACGHASLADRAFVEASAEHIRGKFLTPSGAWGAMEEARWTQFVDFLAEAAILTDRQKQPIPRDSVDAAKLFTNGFLPTDGGPN</sequence>
<dbReference type="PANTHER" id="PTHR31528">
    <property type="entry name" value="4-AMINO-5-HYDROXYMETHYL-2-METHYLPYRIMIDINE PHOSPHATE SYNTHASE THI11-RELATED"/>
    <property type="match status" value="1"/>
</dbReference>
<evidence type="ECO:0000256" key="4">
    <source>
        <dbReference type="ARBA" id="ARBA00011738"/>
    </source>
</evidence>
<evidence type="ECO:0000256" key="9">
    <source>
        <dbReference type="ARBA" id="ARBA00023004"/>
    </source>
</evidence>
<dbReference type="GO" id="GO:0009229">
    <property type="term" value="P:thiamine diphosphate biosynthetic process"/>
    <property type="evidence" value="ECO:0007669"/>
    <property type="project" value="UniProtKB-UniPathway"/>
</dbReference>
<protein>
    <recommendedName>
        <fullName evidence="10">Thiamine pyrimidine synthase</fullName>
    </recommendedName>
</protein>
<dbReference type="PANTHER" id="PTHR31528:SF1">
    <property type="entry name" value="4-AMINO-5-HYDROXYMETHYL-2-METHYLPYRIMIDINE PHOSPHATE SYNTHASE THI11-RELATED"/>
    <property type="match status" value="1"/>
</dbReference>
<evidence type="ECO:0000256" key="6">
    <source>
        <dbReference type="ARBA" id="ARBA00022723"/>
    </source>
</evidence>
<dbReference type="Pfam" id="PF09084">
    <property type="entry name" value="NMT1"/>
    <property type="match status" value="1"/>
</dbReference>
<dbReference type="InterPro" id="IPR027939">
    <property type="entry name" value="NMT1/THI5"/>
</dbReference>
<name>A0A7S0H9C9_9EUKA</name>
<keyword evidence="8" id="KW-0784">Thiamine biosynthesis</keyword>
<keyword evidence="7" id="KW-0663">Pyridoxal phosphate</keyword>
<evidence type="ECO:0000256" key="7">
    <source>
        <dbReference type="ARBA" id="ARBA00022898"/>
    </source>
</evidence>